<sequence length="277" mass="29402">MSTIRKVSAALAISTALLLSACGGGTTPAADGDAGSLVTVKVGASPAPHAKILEFVQKELAADAGIKLEIVEFDDFVLPNEALASGEIDANYFQHLPYLEDQIKEKGYEFDHGEGIHIEPYAAFSSKYDSLADVPDGATIAITNDAANQIRGLRVLEAEGQLKDVADDSNVLSLTPEQNPRGFKFAENQPEVIVQQLEDPAIDVAFVNGNFILTAGLNTDDAIAKEAVEGNPNANLLAWRSNNTNEGVAKLDELLHSDEVAAFIKETWPSGDVIAGN</sequence>
<proteinExistence type="inferred from homology"/>
<comment type="subcellular location">
    <subcellularLocation>
        <location evidence="1">Membrane</location>
        <topology evidence="1">Lipid-anchor</topology>
    </subcellularLocation>
</comment>
<evidence type="ECO:0000313" key="8">
    <source>
        <dbReference type="EMBL" id="RMB62103.1"/>
    </source>
</evidence>
<evidence type="ECO:0000256" key="3">
    <source>
        <dbReference type="ARBA" id="ARBA00022729"/>
    </source>
</evidence>
<dbReference type="PROSITE" id="PS51257">
    <property type="entry name" value="PROKAR_LIPOPROTEIN"/>
    <property type="match status" value="1"/>
</dbReference>
<evidence type="ECO:0000256" key="6">
    <source>
        <dbReference type="ARBA" id="ARBA00023288"/>
    </source>
</evidence>
<dbReference type="Pfam" id="PF03180">
    <property type="entry name" value="Lipoprotein_9"/>
    <property type="match status" value="1"/>
</dbReference>
<evidence type="ECO:0000256" key="4">
    <source>
        <dbReference type="ARBA" id="ARBA00023136"/>
    </source>
</evidence>
<dbReference type="OrthoDB" id="9812878at2"/>
<keyword evidence="4" id="KW-0472">Membrane</keyword>
<name>A0A3M0GKG7_9ACTN</name>
<organism evidence="8 9">
    <name type="scientific">Tessaracoccus antarcticus</name>
    <dbReference type="NCBI Taxonomy" id="2479848"/>
    <lineage>
        <taxon>Bacteria</taxon>
        <taxon>Bacillati</taxon>
        <taxon>Actinomycetota</taxon>
        <taxon>Actinomycetes</taxon>
        <taxon>Propionibacteriales</taxon>
        <taxon>Propionibacteriaceae</taxon>
        <taxon>Tessaracoccus</taxon>
    </lineage>
</organism>
<dbReference type="RefSeq" id="WP_121900653.1">
    <property type="nucleotide sequence ID" value="NZ_REFW01000001.1"/>
</dbReference>
<accession>A0A3M0GKG7</accession>
<evidence type="ECO:0000256" key="7">
    <source>
        <dbReference type="SAM" id="SignalP"/>
    </source>
</evidence>
<keyword evidence="3 7" id="KW-0732">Signal</keyword>
<keyword evidence="6" id="KW-0449">Lipoprotein</keyword>
<dbReference type="Gene3D" id="3.40.190.10">
    <property type="entry name" value="Periplasmic binding protein-like II"/>
    <property type="match status" value="2"/>
</dbReference>
<dbReference type="PANTHER" id="PTHR30429:SF0">
    <property type="entry name" value="METHIONINE-BINDING LIPOPROTEIN METQ"/>
    <property type="match status" value="1"/>
</dbReference>
<dbReference type="EMBL" id="REFW01000001">
    <property type="protein sequence ID" value="RMB62103.1"/>
    <property type="molecule type" value="Genomic_DNA"/>
</dbReference>
<comment type="caution">
    <text evidence="8">The sequence shown here is derived from an EMBL/GenBank/DDBJ whole genome shotgun (WGS) entry which is preliminary data.</text>
</comment>
<keyword evidence="9" id="KW-1185">Reference proteome</keyword>
<dbReference type="GO" id="GO:0016020">
    <property type="term" value="C:membrane"/>
    <property type="evidence" value="ECO:0007669"/>
    <property type="project" value="UniProtKB-SubCell"/>
</dbReference>
<evidence type="ECO:0000313" key="9">
    <source>
        <dbReference type="Proteomes" id="UP000275256"/>
    </source>
</evidence>
<evidence type="ECO:0000256" key="1">
    <source>
        <dbReference type="ARBA" id="ARBA00004635"/>
    </source>
</evidence>
<keyword evidence="5" id="KW-0564">Palmitate</keyword>
<feature type="chain" id="PRO_5038371218" evidence="7">
    <location>
        <begin position="22"/>
        <end position="277"/>
    </location>
</feature>
<evidence type="ECO:0000256" key="5">
    <source>
        <dbReference type="ARBA" id="ARBA00023139"/>
    </source>
</evidence>
<dbReference type="InterPro" id="IPR004872">
    <property type="entry name" value="Lipoprotein_NlpA"/>
</dbReference>
<dbReference type="Proteomes" id="UP000275256">
    <property type="component" value="Unassembled WGS sequence"/>
</dbReference>
<comment type="similarity">
    <text evidence="2">Belongs to the NlpA lipoprotein family.</text>
</comment>
<dbReference type="AlphaFoldDB" id="A0A3M0GKG7"/>
<reference evidence="8 9" key="1">
    <citation type="submission" date="2018-10" db="EMBL/GenBank/DDBJ databases">
        <title>Tessaracoccus antarcticuss sp. nov., isolated from sediment.</title>
        <authorList>
            <person name="Zhou L.Y."/>
            <person name="Du Z.J."/>
        </authorList>
    </citation>
    <scope>NUCLEOTIDE SEQUENCE [LARGE SCALE GENOMIC DNA]</scope>
    <source>
        <strain evidence="8 9">JDX10</strain>
    </source>
</reference>
<dbReference type="PANTHER" id="PTHR30429">
    <property type="entry name" value="D-METHIONINE-BINDING LIPOPROTEIN METQ"/>
    <property type="match status" value="1"/>
</dbReference>
<evidence type="ECO:0000256" key="2">
    <source>
        <dbReference type="ARBA" id="ARBA00008973"/>
    </source>
</evidence>
<protein>
    <submittedName>
        <fullName evidence="8">ABC transporter</fullName>
    </submittedName>
</protein>
<dbReference type="SUPFAM" id="SSF53850">
    <property type="entry name" value="Periplasmic binding protein-like II"/>
    <property type="match status" value="1"/>
</dbReference>
<gene>
    <name evidence="8" type="ORF">EAX62_05880</name>
</gene>
<feature type="signal peptide" evidence="7">
    <location>
        <begin position="1"/>
        <end position="21"/>
    </location>
</feature>